<evidence type="ECO:0000256" key="3">
    <source>
        <dbReference type="SAM" id="MobiDB-lite"/>
    </source>
</evidence>
<dbReference type="Proteomes" id="UP000799324">
    <property type="component" value="Unassembled WGS sequence"/>
</dbReference>
<dbReference type="OrthoDB" id="1933717at2759"/>
<keyword evidence="2" id="KW-0560">Oxidoreductase</keyword>
<evidence type="ECO:0000313" key="4">
    <source>
        <dbReference type="EMBL" id="KAF2649456.1"/>
    </source>
</evidence>
<dbReference type="CDD" id="cd05233">
    <property type="entry name" value="SDR_c"/>
    <property type="match status" value="1"/>
</dbReference>
<dbReference type="PANTHER" id="PTHR42901:SF1">
    <property type="entry name" value="ALCOHOL DEHYDROGENASE"/>
    <property type="match status" value="1"/>
</dbReference>
<dbReference type="InterPro" id="IPR036291">
    <property type="entry name" value="NAD(P)-bd_dom_sf"/>
</dbReference>
<comment type="similarity">
    <text evidence="1">Belongs to the short-chain dehydrogenases/reductases (SDR) family.</text>
</comment>
<gene>
    <name evidence="4" type="ORF">K491DRAFT_698081</name>
</gene>
<keyword evidence="5" id="KW-1185">Reference proteome</keyword>
<dbReference type="AlphaFoldDB" id="A0A6A6SNL9"/>
<name>A0A6A6SNL9_9PLEO</name>
<evidence type="ECO:0000313" key="5">
    <source>
        <dbReference type="Proteomes" id="UP000799324"/>
    </source>
</evidence>
<dbReference type="SUPFAM" id="SSF51735">
    <property type="entry name" value="NAD(P)-binding Rossmann-fold domains"/>
    <property type="match status" value="1"/>
</dbReference>
<dbReference type="PRINTS" id="PR00081">
    <property type="entry name" value="GDHRDH"/>
</dbReference>
<dbReference type="GO" id="GO:0016491">
    <property type="term" value="F:oxidoreductase activity"/>
    <property type="evidence" value="ECO:0007669"/>
    <property type="project" value="UniProtKB-KW"/>
</dbReference>
<dbReference type="Pfam" id="PF00106">
    <property type="entry name" value="adh_short"/>
    <property type="match status" value="1"/>
</dbReference>
<dbReference type="EMBL" id="MU004491">
    <property type="protein sequence ID" value="KAF2649456.1"/>
    <property type="molecule type" value="Genomic_DNA"/>
</dbReference>
<feature type="region of interest" description="Disordered" evidence="3">
    <location>
        <begin position="1"/>
        <end position="25"/>
    </location>
</feature>
<organism evidence="4 5">
    <name type="scientific">Lophiostoma macrostomum CBS 122681</name>
    <dbReference type="NCBI Taxonomy" id="1314788"/>
    <lineage>
        <taxon>Eukaryota</taxon>
        <taxon>Fungi</taxon>
        <taxon>Dikarya</taxon>
        <taxon>Ascomycota</taxon>
        <taxon>Pezizomycotina</taxon>
        <taxon>Dothideomycetes</taxon>
        <taxon>Pleosporomycetidae</taxon>
        <taxon>Pleosporales</taxon>
        <taxon>Lophiostomataceae</taxon>
        <taxon>Lophiostoma</taxon>
    </lineage>
</organism>
<dbReference type="Gene3D" id="3.40.50.720">
    <property type="entry name" value="NAD(P)-binding Rossmann-like Domain"/>
    <property type="match status" value="1"/>
</dbReference>
<feature type="compositionally biased region" description="Polar residues" evidence="3">
    <location>
        <begin position="8"/>
        <end position="17"/>
    </location>
</feature>
<dbReference type="InterPro" id="IPR002347">
    <property type="entry name" value="SDR_fam"/>
</dbReference>
<accession>A0A6A6SNL9</accession>
<sequence>MKPPFPSLTPTWHNDTYPSIDPRSAENSQAGKTIIVTGAGSGIGRETAIAFAIAGAKHVILVGRTESTLLETESQLPSNGCKSTVCVASVSDAEQMKKVVEVAGTWDVFVLNAGHLPRPTSIVEADIDDWWASYETNVKALLLTAKLFLPTANPSSASLLGVNAGGIILPPSNVVGLSAYMTSKIAQAKLMEWLAVENPNLFTCSIQPGVVDTKMLRDSGLSGLPLDSVQLPAHFLVWLAQPKARFLNGRFVWANWDVDELCEIGDEIEGSEITRITASGWPYRYKGQQLDEA</sequence>
<reference evidence="4" key="1">
    <citation type="journal article" date="2020" name="Stud. Mycol.">
        <title>101 Dothideomycetes genomes: a test case for predicting lifestyles and emergence of pathogens.</title>
        <authorList>
            <person name="Haridas S."/>
            <person name="Albert R."/>
            <person name="Binder M."/>
            <person name="Bloem J."/>
            <person name="Labutti K."/>
            <person name="Salamov A."/>
            <person name="Andreopoulos B."/>
            <person name="Baker S."/>
            <person name="Barry K."/>
            <person name="Bills G."/>
            <person name="Bluhm B."/>
            <person name="Cannon C."/>
            <person name="Castanera R."/>
            <person name="Culley D."/>
            <person name="Daum C."/>
            <person name="Ezra D."/>
            <person name="Gonzalez J."/>
            <person name="Henrissat B."/>
            <person name="Kuo A."/>
            <person name="Liang C."/>
            <person name="Lipzen A."/>
            <person name="Lutzoni F."/>
            <person name="Magnuson J."/>
            <person name="Mondo S."/>
            <person name="Nolan M."/>
            <person name="Ohm R."/>
            <person name="Pangilinan J."/>
            <person name="Park H.-J."/>
            <person name="Ramirez L."/>
            <person name="Alfaro M."/>
            <person name="Sun H."/>
            <person name="Tritt A."/>
            <person name="Yoshinaga Y."/>
            <person name="Zwiers L.-H."/>
            <person name="Turgeon B."/>
            <person name="Goodwin S."/>
            <person name="Spatafora J."/>
            <person name="Crous P."/>
            <person name="Grigoriev I."/>
        </authorList>
    </citation>
    <scope>NUCLEOTIDE SEQUENCE</scope>
    <source>
        <strain evidence="4">CBS 122681</strain>
    </source>
</reference>
<evidence type="ECO:0000256" key="1">
    <source>
        <dbReference type="ARBA" id="ARBA00006484"/>
    </source>
</evidence>
<protein>
    <submittedName>
        <fullName evidence="4">NAD(P)-binding protein</fullName>
    </submittedName>
</protein>
<evidence type="ECO:0000256" key="2">
    <source>
        <dbReference type="ARBA" id="ARBA00023002"/>
    </source>
</evidence>
<proteinExistence type="inferred from homology"/>
<dbReference type="PANTHER" id="PTHR42901">
    <property type="entry name" value="ALCOHOL DEHYDROGENASE"/>
    <property type="match status" value="1"/>
</dbReference>